<keyword evidence="2" id="KW-1185">Reference proteome</keyword>
<gene>
    <name evidence="1" type="ordered locus">RAM_35990</name>
</gene>
<name>A0A9R0UC98_AMYMS</name>
<dbReference type="AlphaFoldDB" id="A0A9R0UC98"/>
<reference evidence="1 2" key="1">
    <citation type="journal article" date="2011" name="J. Bacteriol.">
        <title>Whole genome sequence of the rifamycin B-producing strain Amycolatopsis mediterranei S699.</title>
        <authorList>
            <person name="Verma M."/>
            <person name="Kaur J."/>
            <person name="Kumar M."/>
            <person name="Kumari K."/>
            <person name="Saxena A."/>
            <person name="Anand S."/>
            <person name="Nigam A."/>
            <person name="Ravi V."/>
            <person name="Raghuvanshi S."/>
            <person name="Khurana P."/>
            <person name="Tyagi A.K."/>
            <person name="Khurana J.P."/>
            <person name="Lal R."/>
        </authorList>
    </citation>
    <scope>NUCLEOTIDE SEQUENCE [LARGE SCALE GENOMIC DNA]</scope>
    <source>
        <strain evidence="1 2">S699</strain>
    </source>
</reference>
<dbReference type="KEGG" id="amn:RAM_35990"/>
<sequence>MTIERQNPPGLHPAPGYAGRLAELDVTAALT</sequence>
<dbReference type="Proteomes" id="UP000006138">
    <property type="component" value="Chromosome"/>
</dbReference>
<evidence type="ECO:0000313" key="1">
    <source>
        <dbReference type="EMBL" id="AEK45671.1"/>
    </source>
</evidence>
<dbReference type="EMBL" id="CP002896">
    <property type="protein sequence ID" value="AEK45671.1"/>
    <property type="molecule type" value="Genomic_DNA"/>
</dbReference>
<organism evidence="1 2">
    <name type="scientific">Amycolatopsis mediterranei (strain S699)</name>
    <name type="common">Nocardia mediterranei</name>
    <dbReference type="NCBI Taxonomy" id="713604"/>
    <lineage>
        <taxon>Bacteria</taxon>
        <taxon>Bacillati</taxon>
        <taxon>Actinomycetota</taxon>
        <taxon>Actinomycetes</taxon>
        <taxon>Pseudonocardiales</taxon>
        <taxon>Pseudonocardiaceae</taxon>
        <taxon>Amycolatopsis</taxon>
    </lineage>
</organism>
<proteinExistence type="predicted"/>
<accession>A0A9R0UC98</accession>
<evidence type="ECO:0000313" key="2">
    <source>
        <dbReference type="Proteomes" id="UP000006138"/>
    </source>
</evidence>
<protein>
    <submittedName>
        <fullName evidence="1">Uncharacterized protein</fullName>
    </submittedName>
</protein>